<feature type="transmembrane region" description="Helical" evidence="1">
    <location>
        <begin position="6"/>
        <end position="23"/>
    </location>
</feature>
<reference evidence="2 3" key="1">
    <citation type="submission" date="2011-08" db="EMBL/GenBank/DDBJ databases">
        <title>The Genome Sequence of Clostridium hathewayi WAL-18680.</title>
        <authorList>
            <consortium name="The Broad Institute Genome Sequencing Platform"/>
            <person name="Earl A."/>
            <person name="Ward D."/>
            <person name="Feldgarden M."/>
            <person name="Gevers D."/>
            <person name="Finegold S.M."/>
            <person name="Summanen P.H."/>
            <person name="Molitoris D.R."/>
            <person name="Song M."/>
            <person name="Daigneault M."/>
            <person name="Allen-Vercoe E."/>
            <person name="Young S.K."/>
            <person name="Zeng Q."/>
            <person name="Gargeya S."/>
            <person name="Fitzgerald M."/>
            <person name="Haas B."/>
            <person name="Abouelleil A."/>
            <person name="Alvarado L."/>
            <person name="Arachchi H.M."/>
            <person name="Berlin A."/>
            <person name="Brown A."/>
            <person name="Chapman S.B."/>
            <person name="Chen Z."/>
            <person name="Dunbar C."/>
            <person name="Freedman E."/>
            <person name="Gearin G."/>
            <person name="Gellesch M."/>
            <person name="Goldberg J."/>
            <person name="Griggs A."/>
            <person name="Gujja S."/>
            <person name="Heiman D."/>
            <person name="Howarth C."/>
            <person name="Larson L."/>
            <person name="Lui A."/>
            <person name="MacDonald P.J.P."/>
            <person name="Montmayeur A."/>
            <person name="Murphy C."/>
            <person name="Neiman D."/>
            <person name="Pearson M."/>
            <person name="Priest M."/>
            <person name="Roberts A."/>
            <person name="Saif S."/>
            <person name="Shea T."/>
            <person name="Shenoy N."/>
            <person name="Sisk P."/>
            <person name="Stolte C."/>
            <person name="Sykes S."/>
            <person name="Wortman J."/>
            <person name="Nusbaum C."/>
            <person name="Birren B."/>
        </authorList>
    </citation>
    <scope>NUCLEOTIDE SEQUENCE [LARGE SCALE GENOMIC DNA]</scope>
    <source>
        <strain evidence="2 3">WAL-18680</strain>
    </source>
</reference>
<gene>
    <name evidence="2" type="ORF">HMPREF9473_01110</name>
</gene>
<dbReference type="HOGENOM" id="CLU_120887_0_1_9"/>
<evidence type="ECO:0000256" key="1">
    <source>
        <dbReference type="SAM" id="Phobius"/>
    </source>
</evidence>
<dbReference type="Proteomes" id="UP000005384">
    <property type="component" value="Unassembled WGS sequence"/>
</dbReference>
<accession>G5IBS7</accession>
<feature type="transmembrane region" description="Helical" evidence="1">
    <location>
        <begin position="155"/>
        <end position="172"/>
    </location>
</feature>
<dbReference type="PATRIC" id="fig|742737.3.peg.1115"/>
<dbReference type="Pfam" id="PF09548">
    <property type="entry name" value="Spore_III_AB"/>
    <property type="match status" value="1"/>
</dbReference>
<evidence type="ECO:0000313" key="3">
    <source>
        <dbReference type="Proteomes" id="UP000005384"/>
    </source>
</evidence>
<dbReference type="AlphaFoldDB" id="G5IBS7"/>
<dbReference type="OrthoDB" id="1779801at2"/>
<evidence type="ECO:0000313" key="2">
    <source>
        <dbReference type="EMBL" id="EHI61045.1"/>
    </source>
</evidence>
<keyword evidence="1" id="KW-0472">Membrane</keyword>
<sequence length="173" mass="19618">MIVKIIGGICVIAATSGLGFWMAGQWKAHLLAVEQLRRMIFMLKGEIIYANAPLEEAFYHVGRKNDGALGRFFVAVARRIEMQQGEAFYAMWKEEIDKLGNDSGLTGKDRQELAGFGEHLGYLDCDMQERTILLYLEQLDIAIDYLREHQREKSHLYTSLGIMAGLFLVIVLC</sequence>
<name>G5IBS7_9FIRM</name>
<evidence type="ECO:0008006" key="4">
    <source>
        <dbReference type="Google" id="ProtNLM"/>
    </source>
</evidence>
<keyword evidence="3" id="KW-1185">Reference proteome</keyword>
<dbReference type="EMBL" id="ADLN01000009">
    <property type="protein sequence ID" value="EHI61045.1"/>
    <property type="molecule type" value="Genomic_DNA"/>
</dbReference>
<comment type="caution">
    <text evidence="2">The sequence shown here is derived from an EMBL/GenBank/DDBJ whole genome shotgun (WGS) entry which is preliminary data.</text>
</comment>
<organism evidence="2 3">
    <name type="scientific">Hungatella hathewayi WAL-18680</name>
    <dbReference type="NCBI Taxonomy" id="742737"/>
    <lineage>
        <taxon>Bacteria</taxon>
        <taxon>Bacillati</taxon>
        <taxon>Bacillota</taxon>
        <taxon>Clostridia</taxon>
        <taxon>Lachnospirales</taxon>
        <taxon>Lachnospiraceae</taxon>
        <taxon>Hungatella</taxon>
    </lineage>
</organism>
<dbReference type="PIRSF" id="PIRSF021435">
    <property type="entry name" value="SpoIIIAB"/>
    <property type="match status" value="1"/>
</dbReference>
<dbReference type="InterPro" id="IPR014198">
    <property type="entry name" value="Spore_III_AB"/>
</dbReference>
<keyword evidence="1" id="KW-0812">Transmembrane</keyword>
<protein>
    <recommendedName>
        <fullName evidence="4">Stage III sporulation protein AB</fullName>
    </recommendedName>
</protein>
<proteinExistence type="predicted"/>
<keyword evidence="1" id="KW-1133">Transmembrane helix</keyword>
<dbReference type="RefSeq" id="WP_006779096.1">
    <property type="nucleotide sequence ID" value="NZ_CP040506.1"/>
</dbReference>